<organism evidence="1 2">
    <name type="scientific">Streptomyces griseoaurantiacus M045</name>
    <dbReference type="NCBI Taxonomy" id="996637"/>
    <lineage>
        <taxon>Bacteria</taxon>
        <taxon>Bacillati</taxon>
        <taxon>Actinomycetota</taxon>
        <taxon>Actinomycetes</taxon>
        <taxon>Kitasatosporales</taxon>
        <taxon>Streptomycetaceae</taxon>
        <taxon>Streptomyces</taxon>
        <taxon>Streptomyces aurantiacus group</taxon>
    </lineage>
</organism>
<evidence type="ECO:0000313" key="1">
    <source>
        <dbReference type="EMBL" id="EGG44603.1"/>
    </source>
</evidence>
<dbReference type="AlphaFoldDB" id="F3NPT3"/>
<accession>F3NPT3</accession>
<gene>
    <name evidence="1" type="ORF">SGM_5418</name>
</gene>
<dbReference type="Proteomes" id="UP000003022">
    <property type="component" value="Unassembled WGS sequence"/>
</dbReference>
<reference evidence="1 2" key="1">
    <citation type="journal article" date="2011" name="J. Bacteriol.">
        <title>Draft genome sequence of the marine bacterium Streptomyces griseoaurantiacus M045, which produces novel manumycin-type antibiotics with a pABA core component.</title>
        <authorList>
            <person name="Li F."/>
            <person name="Jiang P."/>
            <person name="Zheng H."/>
            <person name="Wang S."/>
            <person name="Zhao G."/>
            <person name="Qin S."/>
            <person name="Liu Z."/>
        </authorList>
    </citation>
    <scope>NUCLEOTIDE SEQUENCE [LARGE SCALE GENOMIC DNA]</scope>
    <source>
        <strain evidence="1 2">M045</strain>
    </source>
</reference>
<dbReference type="EMBL" id="AEYX01000043">
    <property type="protein sequence ID" value="EGG44603.1"/>
    <property type="molecule type" value="Genomic_DNA"/>
</dbReference>
<protein>
    <submittedName>
        <fullName evidence="1">Uncharacterized protein</fullName>
    </submittedName>
</protein>
<keyword evidence="2" id="KW-1185">Reference proteome</keyword>
<comment type="caution">
    <text evidence="1">The sequence shown here is derived from an EMBL/GenBank/DDBJ whole genome shotgun (WGS) entry which is preliminary data.</text>
</comment>
<sequence>MWERCRPWPLRARNVVADIPATACTERHIPHLGEKPW</sequence>
<proteinExistence type="predicted"/>
<name>F3NPT3_9ACTN</name>
<evidence type="ECO:0000313" key="2">
    <source>
        <dbReference type="Proteomes" id="UP000003022"/>
    </source>
</evidence>